<accession>A0A7R9B6K1</accession>
<reference evidence="1" key="1">
    <citation type="submission" date="2020-11" db="EMBL/GenBank/DDBJ databases">
        <authorList>
            <person name="Tran Van P."/>
        </authorList>
    </citation>
    <scope>NUCLEOTIDE SEQUENCE</scope>
</reference>
<dbReference type="AlphaFoldDB" id="A0A7R9B6K1"/>
<dbReference type="EMBL" id="OC006164">
    <property type="protein sequence ID" value="CAD7265951.1"/>
    <property type="molecule type" value="Genomic_DNA"/>
</dbReference>
<evidence type="ECO:0000313" key="1">
    <source>
        <dbReference type="EMBL" id="CAD7265951.1"/>
    </source>
</evidence>
<name>A0A7R9B6K1_TIMSH</name>
<organism evidence="1">
    <name type="scientific">Timema shepardi</name>
    <name type="common">Walking stick</name>
    <dbReference type="NCBI Taxonomy" id="629360"/>
    <lineage>
        <taxon>Eukaryota</taxon>
        <taxon>Metazoa</taxon>
        <taxon>Ecdysozoa</taxon>
        <taxon>Arthropoda</taxon>
        <taxon>Hexapoda</taxon>
        <taxon>Insecta</taxon>
        <taxon>Pterygota</taxon>
        <taxon>Neoptera</taxon>
        <taxon>Polyneoptera</taxon>
        <taxon>Phasmatodea</taxon>
        <taxon>Timematodea</taxon>
        <taxon>Timematoidea</taxon>
        <taxon>Timematidae</taxon>
        <taxon>Timema</taxon>
    </lineage>
</organism>
<proteinExistence type="predicted"/>
<sequence length="193" mass="21310">MVTAFPSYSDAFLPHRVKHRRSIECADLPRVRTKTSPSPERPHVQATVRADFEKVNQNLQLAPGNIQDDVYTPSTDIWDFDTKGTLDDLLPEQIPLEYIPSEEELIILCAVSESTPVESPFKGDSLAQLVAKLGIDVVEDNEEGVPACPAPLEGNWDSAPPDEIGEEGNLVSPGPIIRPSIPLLWYPEDLDMP</sequence>
<protein>
    <submittedName>
        <fullName evidence="1">Uncharacterized protein</fullName>
    </submittedName>
</protein>
<gene>
    <name evidence="1" type="ORF">TSIB3V08_LOCUS9980</name>
</gene>